<dbReference type="PROSITE" id="PS51710">
    <property type="entry name" value="G_OBG"/>
    <property type="match status" value="1"/>
</dbReference>
<name>W0EAV7_9FIRM</name>
<dbReference type="EMBL" id="CP007032">
    <property type="protein sequence ID" value="AHF07902.1"/>
    <property type="molecule type" value="Genomic_DNA"/>
</dbReference>
<dbReference type="STRING" id="871968.DESME_13375"/>
<evidence type="ECO:0000256" key="3">
    <source>
        <dbReference type="ARBA" id="ARBA00022490"/>
    </source>
</evidence>
<dbReference type="EC" id="3.6.5.-" evidence="9"/>
<feature type="domain" description="OCT" evidence="11">
    <location>
        <begin position="347"/>
        <end position="424"/>
    </location>
</feature>
<dbReference type="NCBIfam" id="NF008954">
    <property type="entry name" value="PRK12296.1"/>
    <property type="match status" value="1"/>
</dbReference>
<sequence>MFYDQAKIYVKGGDGGAGAVAFRREKYVPEGGPAGGDGGRGGNVVFVADEGLRTLADFRYKRHYKADRGEHGQGKNMHGHGAEDLVVRIPTGTLIKDQDTGEVIADLTEHGQKVVVAKGGRGGRGNARFMSNTNKAPTLAENGEPGEDHYLTLELKLLADVGLVGFPNVGKSTIISQVSAAKPKIADYHFTTLVPNLGVVDLEDGYSFVMADIPGLIEGAHTGAGLGHEFLRHTERTRLILHVLDISGSEERDPLEDYRIIQEELLQYSPELAKRPMIVVANKMDIPGAEENLKRLQDELGSETEIFSVSAATGEGLKPLIYRIAQLLPEIPAPEIFVHKDESHKVTHVEQKERFMITKEDGVFIITGKEIEKHVKMTLFESEEGVYRFQTILKTMGVDDALRSEGIQAGDKVKIAEVEFDWED</sequence>
<evidence type="ECO:0000259" key="10">
    <source>
        <dbReference type="PROSITE" id="PS51710"/>
    </source>
</evidence>
<evidence type="ECO:0000256" key="6">
    <source>
        <dbReference type="ARBA" id="ARBA00022801"/>
    </source>
</evidence>
<dbReference type="Pfam" id="PF01926">
    <property type="entry name" value="MMR_HSR1"/>
    <property type="match status" value="1"/>
</dbReference>
<dbReference type="PIRSF" id="PIRSF002401">
    <property type="entry name" value="GTP_bd_Obg/CgtA"/>
    <property type="match status" value="1"/>
</dbReference>
<dbReference type="InterPro" id="IPR027417">
    <property type="entry name" value="P-loop_NTPase"/>
</dbReference>
<dbReference type="PROSITE" id="PS00905">
    <property type="entry name" value="GTP1_OBG"/>
    <property type="match status" value="1"/>
</dbReference>
<feature type="binding site" evidence="9">
    <location>
        <begin position="310"/>
        <end position="312"/>
    </location>
    <ligand>
        <name>GTP</name>
        <dbReference type="ChEBI" id="CHEBI:37565"/>
    </ligand>
</feature>
<dbReference type="NCBIfam" id="NF008955">
    <property type="entry name" value="PRK12297.1"/>
    <property type="match status" value="1"/>
</dbReference>
<dbReference type="NCBIfam" id="TIGR02729">
    <property type="entry name" value="Obg_CgtA"/>
    <property type="match status" value="1"/>
</dbReference>
<dbReference type="GO" id="GO:0042254">
    <property type="term" value="P:ribosome biogenesis"/>
    <property type="evidence" value="ECO:0007669"/>
    <property type="project" value="UniProtKB-UniRule"/>
</dbReference>
<keyword evidence="5 9" id="KW-0547">Nucleotide-binding</keyword>
<evidence type="ECO:0000259" key="11">
    <source>
        <dbReference type="PROSITE" id="PS51881"/>
    </source>
</evidence>
<dbReference type="PANTHER" id="PTHR11702">
    <property type="entry name" value="DEVELOPMENTALLY REGULATED GTP-BINDING PROTEIN-RELATED"/>
    <property type="match status" value="1"/>
</dbReference>
<dbReference type="SUPFAM" id="SSF52540">
    <property type="entry name" value="P-loop containing nucleoside triphosphate hydrolases"/>
    <property type="match status" value="1"/>
</dbReference>
<feature type="binding site" evidence="9">
    <location>
        <begin position="282"/>
        <end position="285"/>
    </location>
    <ligand>
        <name>GTP</name>
        <dbReference type="ChEBI" id="CHEBI:37565"/>
    </ligand>
</feature>
<evidence type="ECO:0000259" key="12">
    <source>
        <dbReference type="PROSITE" id="PS51883"/>
    </source>
</evidence>
<dbReference type="OrthoDB" id="9807318at2"/>
<dbReference type="PRINTS" id="PR00326">
    <property type="entry name" value="GTP1OBG"/>
</dbReference>
<keyword evidence="7 9" id="KW-0460">Magnesium</keyword>
<dbReference type="Proteomes" id="UP000010847">
    <property type="component" value="Chromosome"/>
</dbReference>
<dbReference type="KEGG" id="dmt:DESME_13375"/>
<proteinExistence type="inferred from homology"/>
<dbReference type="Gene3D" id="3.40.50.300">
    <property type="entry name" value="P-loop containing nucleotide triphosphate hydrolases"/>
    <property type="match status" value="1"/>
</dbReference>
<dbReference type="InterPro" id="IPR006169">
    <property type="entry name" value="GTP1_OBG_dom"/>
</dbReference>
<keyword evidence="6 9" id="KW-0378">Hydrolase</keyword>
<dbReference type="CDD" id="cd01898">
    <property type="entry name" value="Obg"/>
    <property type="match status" value="1"/>
</dbReference>
<evidence type="ECO:0000256" key="1">
    <source>
        <dbReference type="ARBA" id="ARBA00001946"/>
    </source>
</evidence>
<keyword evidence="3 9" id="KW-0963">Cytoplasm</keyword>
<dbReference type="Gene3D" id="2.70.210.12">
    <property type="entry name" value="GTP1/OBG domain"/>
    <property type="match status" value="1"/>
</dbReference>
<dbReference type="NCBIfam" id="TIGR00231">
    <property type="entry name" value="small_GTP"/>
    <property type="match status" value="1"/>
</dbReference>
<dbReference type="GO" id="GO:0005737">
    <property type="term" value="C:cytoplasm"/>
    <property type="evidence" value="ECO:0007669"/>
    <property type="project" value="UniProtKB-SubCell"/>
</dbReference>
<comment type="subunit">
    <text evidence="9">Monomer.</text>
</comment>
<feature type="binding site" evidence="9">
    <location>
        <begin position="190"/>
        <end position="194"/>
    </location>
    <ligand>
        <name>GTP</name>
        <dbReference type="ChEBI" id="CHEBI:37565"/>
    </ligand>
</feature>
<protein>
    <recommendedName>
        <fullName evidence="9">GTPase Obg</fullName>
        <ecNumber evidence="9">3.6.5.-</ecNumber>
    </recommendedName>
    <alternativeName>
        <fullName evidence="9">GTP-binding protein Obg</fullName>
    </alternativeName>
</protein>
<dbReference type="GO" id="GO:0003924">
    <property type="term" value="F:GTPase activity"/>
    <property type="evidence" value="ECO:0007669"/>
    <property type="project" value="UniProtKB-UniRule"/>
</dbReference>
<dbReference type="Pfam" id="PF01018">
    <property type="entry name" value="GTP1_OBG"/>
    <property type="match status" value="1"/>
</dbReference>
<dbReference type="NCBIfam" id="TIGR03595">
    <property type="entry name" value="Obg_CgtA_exten"/>
    <property type="match status" value="1"/>
</dbReference>
<evidence type="ECO:0000256" key="9">
    <source>
        <dbReference type="HAMAP-Rule" id="MF_01454"/>
    </source>
</evidence>
<dbReference type="eggNOG" id="COG0536">
    <property type="taxonomic scope" value="Bacteria"/>
</dbReference>
<dbReference type="InterPro" id="IPR014100">
    <property type="entry name" value="GTP-bd_Obg/CgtA"/>
</dbReference>
<dbReference type="RefSeq" id="WP_006715845.1">
    <property type="nucleotide sequence ID" value="NZ_CP007032.1"/>
</dbReference>
<dbReference type="HAMAP" id="MF_01454">
    <property type="entry name" value="GTPase_Obg"/>
    <property type="match status" value="1"/>
</dbReference>
<dbReference type="InterPro" id="IPR031167">
    <property type="entry name" value="G_OBG"/>
</dbReference>
<dbReference type="AlphaFoldDB" id="W0EAV7"/>
<keyword evidence="4 9" id="KW-0479">Metal-binding</keyword>
<feature type="binding site" evidence="9">
    <location>
        <begin position="212"/>
        <end position="215"/>
    </location>
    <ligand>
        <name>GTP</name>
        <dbReference type="ChEBI" id="CHEBI:37565"/>
    </ligand>
</feature>
<dbReference type="InterPro" id="IPR005225">
    <property type="entry name" value="Small_GTP-bd"/>
</dbReference>
<dbReference type="InterPro" id="IPR036726">
    <property type="entry name" value="GTP1_OBG_dom_sf"/>
</dbReference>
<dbReference type="GO" id="GO:0005525">
    <property type="term" value="F:GTP binding"/>
    <property type="evidence" value="ECO:0007669"/>
    <property type="project" value="UniProtKB-UniRule"/>
</dbReference>
<dbReference type="InterPro" id="IPR036346">
    <property type="entry name" value="GTP-bd_prot_GTP1/OBG_C_sf"/>
</dbReference>
<keyword evidence="14" id="KW-1185">Reference proteome</keyword>
<feature type="binding site" evidence="9">
    <location>
        <position position="192"/>
    </location>
    <ligand>
        <name>Mg(2+)</name>
        <dbReference type="ChEBI" id="CHEBI:18420"/>
    </ligand>
</feature>
<gene>
    <name evidence="13" type="primary">obgE</name>
    <name evidence="9" type="synonym">obg</name>
    <name evidence="13" type="ORF">DESME_13375</name>
</gene>
<feature type="domain" description="OBG-type G" evidence="10">
    <location>
        <begin position="159"/>
        <end position="329"/>
    </location>
</feature>
<organism evidence="13 14">
    <name type="scientific">Desulfitobacterium metallireducens DSM 15288</name>
    <dbReference type="NCBI Taxonomy" id="871968"/>
    <lineage>
        <taxon>Bacteria</taxon>
        <taxon>Bacillati</taxon>
        <taxon>Bacillota</taxon>
        <taxon>Clostridia</taxon>
        <taxon>Eubacteriales</taxon>
        <taxon>Desulfitobacteriaceae</taxon>
        <taxon>Desulfitobacterium</taxon>
    </lineage>
</organism>
<evidence type="ECO:0000256" key="4">
    <source>
        <dbReference type="ARBA" id="ARBA00022723"/>
    </source>
</evidence>
<dbReference type="PROSITE" id="PS51883">
    <property type="entry name" value="OBG"/>
    <property type="match status" value="1"/>
</dbReference>
<dbReference type="Gene3D" id="3.30.300.350">
    <property type="entry name" value="GTP-binding protein OBG, C-terminal domain"/>
    <property type="match status" value="1"/>
</dbReference>
<accession>W0EAV7</accession>
<evidence type="ECO:0000256" key="8">
    <source>
        <dbReference type="ARBA" id="ARBA00023134"/>
    </source>
</evidence>
<evidence type="ECO:0000256" key="2">
    <source>
        <dbReference type="ARBA" id="ARBA00007699"/>
    </source>
</evidence>
<comment type="cofactor">
    <cofactor evidence="1 9">
        <name>Mg(2+)</name>
        <dbReference type="ChEBI" id="CHEBI:18420"/>
    </cofactor>
</comment>
<comment type="similarity">
    <text evidence="2 9">Belongs to the TRAFAC class OBG-HflX-like GTPase superfamily. OBG GTPase family.</text>
</comment>
<dbReference type="InterPro" id="IPR006074">
    <property type="entry name" value="GTP1-OBG_CS"/>
</dbReference>
<dbReference type="HOGENOM" id="CLU_011747_2_0_9"/>
<reference evidence="13 14" key="1">
    <citation type="submission" date="2013-12" db="EMBL/GenBank/DDBJ databases">
        <authorList>
            <consortium name="DOE Joint Genome Institute"/>
            <person name="Smidt H."/>
            <person name="Huntemann M."/>
            <person name="Han J."/>
            <person name="Chen A."/>
            <person name="Kyrpides N."/>
            <person name="Mavromatis K."/>
            <person name="Markowitz V."/>
            <person name="Palaniappan K."/>
            <person name="Ivanova N."/>
            <person name="Schaumberg A."/>
            <person name="Pati A."/>
            <person name="Liolios K."/>
            <person name="Nordberg H.P."/>
            <person name="Cantor M.N."/>
            <person name="Hua S.X."/>
            <person name="Woyke T."/>
        </authorList>
    </citation>
    <scope>NUCLEOTIDE SEQUENCE [LARGE SCALE GENOMIC DNA]</scope>
    <source>
        <strain evidence="14">DSM 15288</strain>
    </source>
</reference>
<dbReference type="InterPro" id="IPR015349">
    <property type="entry name" value="OCT_dom"/>
</dbReference>
<evidence type="ECO:0000256" key="7">
    <source>
        <dbReference type="ARBA" id="ARBA00022842"/>
    </source>
</evidence>
<dbReference type="InterPro" id="IPR045086">
    <property type="entry name" value="OBG_GTPase"/>
</dbReference>
<comment type="function">
    <text evidence="9">An essential GTPase which binds GTP, GDP and possibly (p)ppGpp with moderate affinity, with high nucleotide exchange rates and a fairly low GTP hydrolysis rate. Plays a role in control of the cell cycle, stress response, ribosome biogenesis and in those bacteria that undergo differentiation, in morphogenesis control.</text>
</comment>
<dbReference type="Pfam" id="PF09269">
    <property type="entry name" value="DUF1967"/>
    <property type="match status" value="1"/>
</dbReference>
<evidence type="ECO:0000313" key="14">
    <source>
        <dbReference type="Proteomes" id="UP000010847"/>
    </source>
</evidence>
<dbReference type="GO" id="GO:0000287">
    <property type="term" value="F:magnesium ion binding"/>
    <property type="evidence" value="ECO:0007669"/>
    <property type="project" value="InterPro"/>
</dbReference>
<dbReference type="PANTHER" id="PTHR11702:SF31">
    <property type="entry name" value="MITOCHONDRIAL RIBOSOME-ASSOCIATED GTPASE 2"/>
    <property type="match status" value="1"/>
</dbReference>
<dbReference type="FunFam" id="2.70.210.12:FF:000001">
    <property type="entry name" value="GTPase Obg"/>
    <property type="match status" value="1"/>
</dbReference>
<comment type="subcellular location">
    <subcellularLocation>
        <location evidence="9">Cytoplasm</location>
    </subcellularLocation>
</comment>
<dbReference type="PROSITE" id="PS51881">
    <property type="entry name" value="OCT"/>
    <property type="match status" value="1"/>
</dbReference>
<feature type="binding site" evidence="9">
    <location>
        <position position="172"/>
    </location>
    <ligand>
        <name>Mg(2+)</name>
        <dbReference type="ChEBI" id="CHEBI:18420"/>
    </ligand>
</feature>
<dbReference type="InterPro" id="IPR006073">
    <property type="entry name" value="GTP-bd"/>
</dbReference>
<dbReference type="NCBIfam" id="NF008956">
    <property type="entry name" value="PRK12299.1"/>
    <property type="match status" value="1"/>
</dbReference>
<feature type="binding site" evidence="9">
    <location>
        <begin position="165"/>
        <end position="172"/>
    </location>
    <ligand>
        <name>GTP</name>
        <dbReference type="ChEBI" id="CHEBI:37565"/>
    </ligand>
</feature>
<evidence type="ECO:0000256" key="5">
    <source>
        <dbReference type="ARBA" id="ARBA00022741"/>
    </source>
</evidence>
<feature type="domain" description="Obg" evidence="12">
    <location>
        <begin position="1"/>
        <end position="158"/>
    </location>
</feature>
<evidence type="ECO:0000313" key="13">
    <source>
        <dbReference type="EMBL" id="AHF07902.1"/>
    </source>
</evidence>
<dbReference type="SUPFAM" id="SSF82051">
    <property type="entry name" value="Obg GTP-binding protein N-terminal domain"/>
    <property type="match status" value="1"/>
</dbReference>
<keyword evidence="8 9" id="KW-0342">GTP-binding</keyword>